<dbReference type="RefSeq" id="WP_290197189.1">
    <property type="nucleotide sequence ID" value="NZ_CP047654.1"/>
</dbReference>
<keyword evidence="2" id="KW-1185">Reference proteome</keyword>
<gene>
    <name evidence="1" type="ORF">J2S39_000086</name>
</gene>
<name>A0ABU1ZU06_9CORY</name>
<accession>A0ABU1ZU06</accession>
<evidence type="ECO:0000313" key="2">
    <source>
        <dbReference type="Proteomes" id="UP001180840"/>
    </source>
</evidence>
<protein>
    <submittedName>
        <fullName evidence="1">Uncharacterized protein</fullName>
    </submittedName>
</protein>
<dbReference type="EMBL" id="JAVDXZ010000001">
    <property type="protein sequence ID" value="MDR7328410.1"/>
    <property type="molecule type" value="Genomic_DNA"/>
</dbReference>
<dbReference type="Proteomes" id="UP001180840">
    <property type="component" value="Unassembled WGS sequence"/>
</dbReference>
<reference evidence="1" key="1">
    <citation type="submission" date="2023-07" db="EMBL/GenBank/DDBJ databases">
        <title>Sequencing the genomes of 1000 actinobacteria strains.</title>
        <authorList>
            <person name="Klenk H.-P."/>
        </authorList>
    </citation>
    <scope>NUCLEOTIDE SEQUENCE</scope>
    <source>
        <strain evidence="1">DSM 107476</strain>
    </source>
</reference>
<sequence>MCYPATCNSCGKTTWAGCGNHIDSVKAQVPANQWCTCNDSDTPGTANIGSVLSGLFKR</sequence>
<organism evidence="1 2">
    <name type="scientific">Corynebacterium guangdongense</name>
    <dbReference type="NCBI Taxonomy" id="1783348"/>
    <lineage>
        <taxon>Bacteria</taxon>
        <taxon>Bacillati</taxon>
        <taxon>Actinomycetota</taxon>
        <taxon>Actinomycetes</taxon>
        <taxon>Mycobacteriales</taxon>
        <taxon>Corynebacteriaceae</taxon>
        <taxon>Corynebacterium</taxon>
    </lineage>
</organism>
<dbReference type="PANTHER" id="PTHR34724:SF2">
    <property type="entry name" value="OS12G0596101 PROTEIN"/>
    <property type="match status" value="1"/>
</dbReference>
<dbReference type="PANTHER" id="PTHR34724">
    <property type="entry name" value="OS12G0596101 PROTEIN"/>
    <property type="match status" value="1"/>
</dbReference>
<evidence type="ECO:0000313" key="1">
    <source>
        <dbReference type="EMBL" id="MDR7328410.1"/>
    </source>
</evidence>
<proteinExistence type="predicted"/>
<comment type="caution">
    <text evidence="1">The sequence shown here is derived from an EMBL/GenBank/DDBJ whole genome shotgun (WGS) entry which is preliminary data.</text>
</comment>